<dbReference type="SUPFAM" id="SSF50891">
    <property type="entry name" value="Cyclophilin-like"/>
    <property type="match status" value="1"/>
</dbReference>
<dbReference type="EC" id="5.2.1.8" evidence="2 7"/>
<dbReference type="PANTHER" id="PTHR11071">
    <property type="entry name" value="PEPTIDYL-PROLYL CIS-TRANS ISOMERASE"/>
    <property type="match status" value="1"/>
</dbReference>
<dbReference type="InterPro" id="IPR020892">
    <property type="entry name" value="Cyclophilin-type_PPIase_CS"/>
</dbReference>
<dbReference type="PANTHER" id="PTHR11071:SF561">
    <property type="entry name" value="PEPTIDYL-PROLYL CIS-TRANS ISOMERASE D-RELATED"/>
    <property type="match status" value="1"/>
</dbReference>
<keyword evidence="5 7" id="KW-0413">Isomerase</keyword>
<keyword evidence="10" id="KW-1185">Reference proteome</keyword>
<comment type="caution">
    <text evidence="9">The sequence shown here is derived from an EMBL/GenBank/DDBJ whole genome shotgun (WGS) entry which is preliminary data.</text>
</comment>
<name>A0AAD9L961_PAPLA</name>
<evidence type="ECO:0000256" key="5">
    <source>
        <dbReference type="ARBA" id="ARBA00023235"/>
    </source>
</evidence>
<dbReference type="PIRSF" id="PIRSF001467">
    <property type="entry name" value="Peptidylpro_ismrse"/>
    <property type="match status" value="1"/>
</dbReference>
<protein>
    <recommendedName>
        <fullName evidence="3 7">Peptidyl-prolyl cis-trans isomerase</fullName>
        <shortName evidence="7">PPIase</shortName>
        <ecNumber evidence="2 7">5.2.1.8</ecNumber>
    </recommendedName>
</protein>
<keyword evidence="4 7" id="KW-0697">Rotamase</keyword>
<evidence type="ECO:0000256" key="1">
    <source>
        <dbReference type="ARBA" id="ARBA00000971"/>
    </source>
</evidence>
<evidence type="ECO:0000256" key="7">
    <source>
        <dbReference type="RuleBase" id="RU363019"/>
    </source>
</evidence>
<evidence type="ECO:0000256" key="6">
    <source>
        <dbReference type="ARBA" id="ARBA00037940"/>
    </source>
</evidence>
<dbReference type="GO" id="GO:0016018">
    <property type="term" value="F:cyclosporin A binding"/>
    <property type="evidence" value="ECO:0007669"/>
    <property type="project" value="TreeGrafter"/>
</dbReference>
<organism evidence="9 10">
    <name type="scientific">Papiliotrema laurentii</name>
    <name type="common">Cryptococcus laurentii</name>
    <dbReference type="NCBI Taxonomy" id="5418"/>
    <lineage>
        <taxon>Eukaryota</taxon>
        <taxon>Fungi</taxon>
        <taxon>Dikarya</taxon>
        <taxon>Basidiomycota</taxon>
        <taxon>Agaricomycotina</taxon>
        <taxon>Tremellomycetes</taxon>
        <taxon>Tremellales</taxon>
        <taxon>Rhynchogastremaceae</taxon>
        <taxon>Papiliotrema</taxon>
    </lineage>
</organism>
<sequence length="178" mass="19206">MPDAELANCYMEIGIGREKIGKIVFRLYDDVAPKTAANFRALCCGKKANGEALPKDFGYQGTQFHRIIPGFMIQGGDFERGDGTGGVSIYGHKFDDENFTKKHDKAGLLSSANCGPNTNGSQFFITTAEKCEWLDGKHVVFGEVVSGMDVVKAAEKVGSKDGKVSSDKRVVVIKCGTV</sequence>
<dbReference type="AlphaFoldDB" id="A0AAD9L961"/>
<evidence type="ECO:0000256" key="3">
    <source>
        <dbReference type="ARBA" id="ARBA00021047"/>
    </source>
</evidence>
<gene>
    <name evidence="9" type="ORF">DB88DRAFT_479255</name>
</gene>
<proteinExistence type="inferred from homology"/>
<dbReference type="PROSITE" id="PS00170">
    <property type="entry name" value="CSA_PPIASE_1"/>
    <property type="match status" value="1"/>
</dbReference>
<feature type="domain" description="PPIase cyclophilin-type" evidence="8">
    <location>
        <begin position="10"/>
        <end position="177"/>
    </location>
</feature>
<reference evidence="9" key="1">
    <citation type="submission" date="2023-02" db="EMBL/GenBank/DDBJ databases">
        <title>Identification and recombinant expression of a fungal hydrolase from Papiliotrema laurentii that hydrolyzes apple cutin and clears colloidal polyester polyurethane.</title>
        <authorList>
            <consortium name="DOE Joint Genome Institute"/>
            <person name="Roman V.A."/>
            <person name="Bojanowski C."/>
            <person name="Crable B.R."/>
            <person name="Wagner D.N."/>
            <person name="Hung C.S."/>
            <person name="Nadeau L.J."/>
            <person name="Schratz L."/>
            <person name="Haridas S."/>
            <person name="Pangilinan J."/>
            <person name="Lipzen A."/>
            <person name="Na H."/>
            <person name="Yan M."/>
            <person name="Ng V."/>
            <person name="Grigoriev I.V."/>
            <person name="Spatafora J.W."/>
            <person name="Barlow D."/>
            <person name="Biffinger J."/>
            <person name="Kelley-Loughnane N."/>
            <person name="Varaljay V.A."/>
            <person name="Crookes-Goodson W.J."/>
        </authorList>
    </citation>
    <scope>NUCLEOTIDE SEQUENCE</scope>
    <source>
        <strain evidence="9">5307AH</strain>
    </source>
</reference>
<dbReference type="PROSITE" id="PS50072">
    <property type="entry name" value="CSA_PPIASE_2"/>
    <property type="match status" value="1"/>
</dbReference>
<evidence type="ECO:0000256" key="2">
    <source>
        <dbReference type="ARBA" id="ARBA00013194"/>
    </source>
</evidence>
<evidence type="ECO:0000256" key="4">
    <source>
        <dbReference type="ARBA" id="ARBA00023110"/>
    </source>
</evidence>
<dbReference type="Pfam" id="PF00160">
    <property type="entry name" value="Pro_isomerase"/>
    <property type="match status" value="1"/>
</dbReference>
<dbReference type="Gene3D" id="2.40.100.10">
    <property type="entry name" value="Cyclophilin-like"/>
    <property type="match status" value="1"/>
</dbReference>
<evidence type="ECO:0000313" key="10">
    <source>
        <dbReference type="Proteomes" id="UP001182556"/>
    </source>
</evidence>
<evidence type="ECO:0000313" key="9">
    <source>
        <dbReference type="EMBL" id="KAK1927788.1"/>
    </source>
</evidence>
<dbReference type="InterPro" id="IPR002130">
    <property type="entry name" value="Cyclophilin-type_PPIase_dom"/>
</dbReference>
<dbReference type="InterPro" id="IPR029000">
    <property type="entry name" value="Cyclophilin-like_dom_sf"/>
</dbReference>
<dbReference type="FunFam" id="2.40.100.10:FF:000013">
    <property type="entry name" value="Peptidyl-prolyl cis-trans isomerase"/>
    <property type="match status" value="1"/>
</dbReference>
<dbReference type="Proteomes" id="UP001182556">
    <property type="component" value="Unassembled WGS sequence"/>
</dbReference>
<evidence type="ECO:0000259" key="8">
    <source>
        <dbReference type="PROSITE" id="PS50072"/>
    </source>
</evidence>
<dbReference type="InterPro" id="IPR024936">
    <property type="entry name" value="Cyclophilin-type_PPIase"/>
</dbReference>
<dbReference type="GO" id="GO:0003755">
    <property type="term" value="F:peptidyl-prolyl cis-trans isomerase activity"/>
    <property type="evidence" value="ECO:0007669"/>
    <property type="project" value="UniProtKB-UniRule"/>
</dbReference>
<dbReference type="GO" id="GO:0006457">
    <property type="term" value="P:protein folding"/>
    <property type="evidence" value="ECO:0007669"/>
    <property type="project" value="InterPro"/>
</dbReference>
<accession>A0AAD9L961</accession>
<comment type="similarity">
    <text evidence="6">Belongs to the cyclophilin-type PPIase family. PPIase A subfamily.</text>
</comment>
<comment type="catalytic activity">
    <reaction evidence="1 7">
        <text>[protein]-peptidylproline (omega=180) = [protein]-peptidylproline (omega=0)</text>
        <dbReference type="Rhea" id="RHEA:16237"/>
        <dbReference type="Rhea" id="RHEA-COMP:10747"/>
        <dbReference type="Rhea" id="RHEA-COMP:10748"/>
        <dbReference type="ChEBI" id="CHEBI:83833"/>
        <dbReference type="ChEBI" id="CHEBI:83834"/>
        <dbReference type="EC" id="5.2.1.8"/>
    </reaction>
</comment>
<dbReference type="PRINTS" id="PR00153">
    <property type="entry name" value="CSAPPISMRASE"/>
</dbReference>
<comment type="function">
    <text evidence="7">PPIases accelerate the folding of proteins. It catalyzes the cis-trans isomerization of proline imidic peptide bonds in oligopeptides.</text>
</comment>
<dbReference type="EMBL" id="JAODAN010000001">
    <property type="protein sequence ID" value="KAK1927788.1"/>
    <property type="molecule type" value="Genomic_DNA"/>
</dbReference>
<dbReference type="GO" id="GO:0005737">
    <property type="term" value="C:cytoplasm"/>
    <property type="evidence" value="ECO:0007669"/>
    <property type="project" value="TreeGrafter"/>
</dbReference>